<dbReference type="InterPro" id="IPR036264">
    <property type="entry name" value="Bact_exopeptidase_dim_dom"/>
</dbReference>
<dbReference type="NCBIfam" id="TIGR01910">
    <property type="entry name" value="DapE-ArgE"/>
    <property type="match status" value="1"/>
</dbReference>
<dbReference type="InterPro" id="IPR011650">
    <property type="entry name" value="Peptidase_M20_dimer"/>
</dbReference>
<keyword evidence="11" id="KW-0220">Diaminopimelate biosynthesis</keyword>
<name>A0A0R1X5S6_9LACO</name>
<dbReference type="GO" id="GO:0046872">
    <property type="term" value="F:metal ion binding"/>
    <property type="evidence" value="ECO:0007669"/>
    <property type="project" value="UniProtKB-KW"/>
</dbReference>
<dbReference type="PANTHER" id="PTHR43808">
    <property type="entry name" value="ACETYLORNITHINE DEACETYLASE"/>
    <property type="match status" value="1"/>
</dbReference>
<evidence type="ECO:0000256" key="4">
    <source>
        <dbReference type="ARBA" id="ARBA00006247"/>
    </source>
</evidence>
<evidence type="ECO:0000256" key="9">
    <source>
        <dbReference type="ARBA" id="ARBA00022801"/>
    </source>
</evidence>
<keyword evidence="12" id="KW-0457">Lysine biosynthesis</keyword>
<dbReference type="Gene3D" id="3.40.630.10">
    <property type="entry name" value="Zn peptidases"/>
    <property type="match status" value="1"/>
</dbReference>
<evidence type="ECO:0000256" key="5">
    <source>
        <dbReference type="ARBA" id="ARBA00011921"/>
    </source>
</evidence>
<organism evidence="16 17">
    <name type="scientific">Schleiferilactobacillus harbinensis DSM 16991</name>
    <dbReference type="NCBI Taxonomy" id="1122147"/>
    <lineage>
        <taxon>Bacteria</taxon>
        <taxon>Bacillati</taxon>
        <taxon>Bacillota</taxon>
        <taxon>Bacilli</taxon>
        <taxon>Lactobacillales</taxon>
        <taxon>Lactobacillaceae</taxon>
        <taxon>Schleiferilactobacillus</taxon>
    </lineage>
</organism>
<accession>A0A0R1X5S6</accession>
<dbReference type="InterPro" id="IPR050072">
    <property type="entry name" value="Peptidase_M20A"/>
</dbReference>
<comment type="pathway">
    <text evidence="3">Amino-acid biosynthesis; L-lysine biosynthesis via DAP pathway; LL-2,6-diaminopimelate from (S)-tetrahydrodipicolinate (succinylase route): step 3/3.</text>
</comment>
<keyword evidence="10" id="KW-0862">Zinc</keyword>
<evidence type="ECO:0000256" key="3">
    <source>
        <dbReference type="ARBA" id="ARBA00005130"/>
    </source>
</evidence>
<evidence type="ECO:0000256" key="6">
    <source>
        <dbReference type="ARBA" id="ARBA00016853"/>
    </source>
</evidence>
<evidence type="ECO:0000256" key="7">
    <source>
        <dbReference type="ARBA" id="ARBA00022605"/>
    </source>
</evidence>
<evidence type="ECO:0000313" key="17">
    <source>
        <dbReference type="Proteomes" id="UP000050949"/>
    </source>
</evidence>
<dbReference type="NCBIfam" id="NF006365">
    <property type="entry name" value="PRK08588.1"/>
    <property type="match status" value="1"/>
</dbReference>
<dbReference type="CDD" id="cd08659">
    <property type="entry name" value="M20_ArgE_DapE-like"/>
    <property type="match status" value="1"/>
</dbReference>
<dbReference type="RefSeq" id="WP_027829562.1">
    <property type="nucleotide sequence ID" value="NZ_AUEH01000077.1"/>
</dbReference>
<evidence type="ECO:0000256" key="1">
    <source>
        <dbReference type="ARBA" id="ARBA00001941"/>
    </source>
</evidence>
<evidence type="ECO:0000256" key="10">
    <source>
        <dbReference type="ARBA" id="ARBA00022833"/>
    </source>
</evidence>
<keyword evidence="13" id="KW-0170">Cobalt</keyword>
<comment type="cofactor">
    <cofactor evidence="1">
        <name>Co(2+)</name>
        <dbReference type="ChEBI" id="CHEBI:48828"/>
    </cofactor>
</comment>
<keyword evidence="9" id="KW-0378">Hydrolase</keyword>
<sequence>MNDDVAFLTKLVQTDSANDHEEAIAHLLQEKLASAGITSKLIPYAPGRSNLVAEIGSGDDILVFEGHQDTVSLGNPKEWTYPALGAEIHAGELYGRGSADMKSGLAAMVLALIRLKKTGFTGHVRLLATVGEEYGAMGADQLLAAGYADDISGLIVGEPTSLKVLFGHAGSLNYKIISHGKSAHSSEPQRGVNAVEKLVDFIVAERHAFDDVPVDPVIGPLAHSVTVLQAGDQVNTIPDLAVAAGNIRPTPSFRNDAVIQRLQDIVTKLNARGDGTLEFSLTHSFLPVISKKDGRLVTAANKAITTVLGRPAELAIIHAATDASVYTKSKHAFETIIYGPGSMSIAHQIDEHVNVQDYQQAIGTYEQIARDYFAN</sequence>
<dbReference type="EMBL" id="AZFW01000123">
    <property type="protein sequence ID" value="KRM25189.1"/>
    <property type="molecule type" value="Genomic_DNA"/>
</dbReference>
<comment type="catalytic activity">
    <reaction evidence="14">
        <text>N-succinyl-(2S,6S)-2,6-diaminopimelate + H2O = (2S,6S)-2,6-diaminopimelate + succinate</text>
        <dbReference type="Rhea" id="RHEA:22608"/>
        <dbReference type="ChEBI" id="CHEBI:15377"/>
        <dbReference type="ChEBI" id="CHEBI:30031"/>
        <dbReference type="ChEBI" id="CHEBI:57609"/>
        <dbReference type="ChEBI" id="CHEBI:58087"/>
        <dbReference type="EC" id="3.5.1.18"/>
    </reaction>
</comment>
<dbReference type="InterPro" id="IPR001261">
    <property type="entry name" value="ArgE/DapE_CS"/>
</dbReference>
<reference evidence="16 17" key="1">
    <citation type="journal article" date="2015" name="Genome Announc.">
        <title>Expanding the biotechnology potential of lactobacilli through comparative genomics of 213 strains and associated genera.</title>
        <authorList>
            <person name="Sun Z."/>
            <person name="Harris H.M."/>
            <person name="McCann A."/>
            <person name="Guo C."/>
            <person name="Argimon S."/>
            <person name="Zhang W."/>
            <person name="Yang X."/>
            <person name="Jeffery I.B."/>
            <person name="Cooney J.C."/>
            <person name="Kagawa T.F."/>
            <person name="Liu W."/>
            <person name="Song Y."/>
            <person name="Salvetti E."/>
            <person name="Wrobel A."/>
            <person name="Rasinkangas P."/>
            <person name="Parkhill J."/>
            <person name="Rea M.C."/>
            <person name="O'Sullivan O."/>
            <person name="Ritari J."/>
            <person name="Douillard F.P."/>
            <person name="Paul Ross R."/>
            <person name="Yang R."/>
            <person name="Briner A.E."/>
            <person name="Felis G.E."/>
            <person name="de Vos W.M."/>
            <person name="Barrangou R."/>
            <person name="Klaenhammer T.R."/>
            <person name="Caufield P.W."/>
            <person name="Cui Y."/>
            <person name="Zhang H."/>
            <person name="O'Toole P.W."/>
        </authorList>
    </citation>
    <scope>NUCLEOTIDE SEQUENCE [LARGE SCALE GENOMIC DNA]</scope>
    <source>
        <strain evidence="16 17">DSM 16991</strain>
    </source>
</reference>
<comment type="similarity">
    <text evidence="4">Belongs to the peptidase M20A family.</text>
</comment>
<dbReference type="EC" id="3.5.1.18" evidence="5"/>
<evidence type="ECO:0000256" key="14">
    <source>
        <dbReference type="ARBA" id="ARBA00051301"/>
    </source>
</evidence>
<keyword evidence="7" id="KW-0028">Amino-acid biosynthesis</keyword>
<dbReference type="PROSITE" id="PS00759">
    <property type="entry name" value="ARGE_DAPE_CPG2_2"/>
    <property type="match status" value="1"/>
</dbReference>
<evidence type="ECO:0000256" key="13">
    <source>
        <dbReference type="ARBA" id="ARBA00023285"/>
    </source>
</evidence>
<evidence type="ECO:0000313" key="16">
    <source>
        <dbReference type="EMBL" id="KRM25189.1"/>
    </source>
</evidence>
<dbReference type="eggNOG" id="COG0624">
    <property type="taxonomic scope" value="Bacteria"/>
</dbReference>
<evidence type="ECO:0000256" key="8">
    <source>
        <dbReference type="ARBA" id="ARBA00022723"/>
    </source>
</evidence>
<dbReference type="GO" id="GO:0009089">
    <property type="term" value="P:lysine biosynthetic process via diaminopimelate"/>
    <property type="evidence" value="ECO:0007669"/>
    <property type="project" value="UniProtKB-UniPathway"/>
</dbReference>
<evidence type="ECO:0000259" key="15">
    <source>
        <dbReference type="Pfam" id="PF07687"/>
    </source>
</evidence>
<dbReference type="PANTHER" id="PTHR43808:SF8">
    <property type="entry name" value="PEPTIDASE M20 DIMERISATION DOMAIN-CONTAINING PROTEIN"/>
    <property type="match status" value="1"/>
</dbReference>
<evidence type="ECO:0000256" key="2">
    <source>
        <dbReference type="ARBA" id="ARBA00001947"/>
    </source>
</evidence>
<dbReference type="InterPro" id="IPR010182">
    <property type="entry name" value="ArgE/DapE"/>
</dbReference>
<evidence type="ECO:0000256" key="11">
    <source>
        <dbReference type="ARBA" id="ARBA00022915"/>
    </source>
</evidence>
<proteinExistence type="inferred from homology"/>
<protein>
    <recommendedName>
        <fullName evidence="6">Probable succinyl-diaminopimelate desuccinylase</fullName>
        <ecNumber evidence="5">3.5.1.18</ecNumber>
    </recommendedName>
</protein>
<keyword evidence="8" id="KW-0479">Metal-binding</keyword>
<dbReference type="Pfam" id="PF07687">
    <property type="entry name" value="M20_dimer"/>
    <property type="match status" value="1"/>
</dbReference>
<gene>
    <name evidence="16" type="ORF">FC91_GL001033</name>
</gene>
<dbReference type="Proteomes" id="UP000050949">
    <property type="component" value="Unassembled WGS sequence"/>
</dbReference>
<comment type="caution">
    <text evidence="16">The sequence shown here is derived from an EMBL/GenBank/DDBJ whole genome shotgun (WGS) entry which is preliminary data.</text>
</comment>
<dbReference type="PATRIC" id="fig|1122147.4.peg.1071"/>
<dbReference type="Pfam" id="PF01546">
    <property type="entry name" value="Peptidase_M20"/>
    <property type="match status" value="1"/>
</dbReference>
<dbReference type="OrthoDB" id="9792335at2"/>
<dbReference type="GO" id="GO:0019877">
    <property type="term" value="P:diaminopimelate biosynthetic process"/>
    <property type="evidence" value="ECO:0007669"/>
    <property type="project" value="UniProtKB-KW"/>
</dbReference>
<feature type="domain" description="Peptidase M20 dimerisation" evidence="15">
    <location>
        <begin position="167"/>
        <end position="272"/>
    </location>
</feature>
<comment type="cofactor">
    <cofactor evidence="2">
        <name>Zn(2+)</name>
        <dbReference type="ChEBI" id="CHEBI:29105"/>
    </cofactor>
</comment>
<dbReference type="Gene3D" id="3.30.70.360">
    <property type="match status" value="1"/>
</dbReference>
<dbReference type="AlphaFoldDB" id="A0A0R1X5S6"/>
<dbReference type="UniPathway" id="UPA00034">
    <property type="reaction ID" value="UER00021"/>
</dbReference>
<evidence type="ECO:0000256" key="12">
    <source>
        <dbReference type="ARBA" id="ARBA00023154"/>
    </source>
</evidence>
<dbReference type="GO" id="GO:0009014">
    <property type="term" value="F:succinyl-diaminopimelate desuccinylase activity"/>
    <property type="evidence" value="ECO:0007669"/>
    <property type="project" value="UniProtKB-EC"/>
</dbReference>
<dbReference type="SUPFAM" id="SSF53187">
    <property type="entry name" value="Zn-dependent exopeptidases"/>
    <property type="match status" value="1"/>
</dbReference>
<dbReference type="SUPFAM" id="SSF55031">
    <property type="entry name" value="Bacterial exopeptidase dimerisation domain"/>
    <property type="match status" value="1"/>
</dbReference>
<dbReference type="InterPro" id="IPR002933">
    <property type="entry name" value="Peptidase_M20"/>
</dbReference>